<dbReference type="Proteomes" id="UP001242368">
    <property type="component" value="Unassembled WGS sequence"/>
</dbReference>
<dbReference type="RefSeq" id="WP_290362932.1">
    <property type="nucleotide sequence ID" value="NZ_JAUFQU010000001.1"/>
</dbReference>
<proteinExistence type="predicted"/>
<reference evidence="3" key="1">
    <citation type="journal article" date="2019" name="Int. J. Syst. Evol. Microbiol.">
        <title>The Global Catalogue of Microorganisms (GCM) 10K type strain sequencing project: providing services to taxonomists for standard genome sequencing and annotation.</title>
        <authorList>
            <consortium name="The Broad Institute Genomics Platform"/>
            <consortium name="The Broad Institute Genome Sequencing Center for Infectious Disease"/>
            <person name="Wu L."/>
            <person name="Ma J."/>
        </authorList>
    </citation>
    <scope>NUCLEOTIDE SEQUENCE [LARGE SCALE GENOMIC DNA]</scope>
    <source>
        <strain evidence="3">CECT 7184</strain>
    </source>
</reference>
<protein>
    <recommendedName>
        <fullName evidence="4">Lipoprotein</fullName>
    </recommendedName>
</protein>
<organism evidence="2 3">
    <name type="scientific">Paenimyroides ceti</name>
    <dbReference type="NCBI Taxonomy" id="395087"/>
    <lineage>
        <taxon>Bacteria</taxon>
        <taxon>Pseudomonadati</taxon>
        <taxon>Bacteroidota</taxon>
        <taxon>Flavobacteriia</taxon>
        <taxon>Flavobacteriales</taxon>
        <taxon>Flavobacteriaceae</taxon>
        <taxon>Paenimyroides</taxon>
    </lineage>
</organism>
<sequence>MAVSCNKLSRTIEKTLNPDKNQQSENSTYDSDPKKEDTSIKKAEIPFCENVKALEAAEASLRNLPQFKGKNINIYRSVHFYEDYRISLKIQHPDNPEYIDEYYYSDGKWNEPKPVQTTKRDKIEENLVALDKIPFVNAHNVYRSLQEKIREIPDVEKIPTIYVIAYKNNPRWYPSSINSPRSKYSIEFNTDGTLKSFEKE</sequence>
<evidence type="ECO:0008006" key="4">
    <source>
        <dbReference type="Google" id="ProtNLM"/>
    </source>
</evidence>
<comment type="caution">
    <text evidence="2">The sequence shown here is derived from an EMBL/GenBank/DDBJ whole genome shotgun (WGS) entry which is preliminary data.</text>
</comment>
<accession>A0ABT8CSY6</accession>
<evidence type="ECO:0000313" key="2">
    <source>
        <dbReference type="EMBL" id="MDN3706881.1"/>
    </source>
</evidence>
<feature type="region of interest" description="Disordered" evidence="1">
    <location>
        <begin position="1"/>
        <end position="39"/>
    </location>
</feature>
<feature type="compositionally biased region" description="Polar residues" evidence="1">
    <location>
        <begin position="18"/>
        <end position="30"/>
    </location>
</feature>
<name>A0ABT8CSY6_9FLAO</name>
<keyword evidence="3" id="KW-1185">Reference proteome</keyword>
<evidence type="ECO:0000313" key="3">
    <source>
        <dbReference type="Proteomes" id="UP001242368"/>
    </source>
</evidence>
<gene>
    <name evidence="2" type="ORF">QW060_07015</name>
</gene>
<dbReference type="EMBL" id="JAUFQU010000001">
    <property type="protein sequence ID" value="MDN3706881.1"/>
    <property type="molecule type" value="Genomic_DNA"/>
</dbReference>
<evidence type="ECO:0000256" key="1">
    <source>
        <dbReference type="SAM" id="MobiDB-lite"/>
    </source>
</evidence>